<sequence>MGFFDFVKDAGEKIFKPGEAKAEGAIQAAMADNGIDHSGMTIEVDGSTVKLSGQATDIMSKEKAVLIAGNIEGIDKVDDQLTVPATNADFSDVQGSVETVQNIGSGGGGGEGWSSRTYTVVKGDTLSKISKEMYGDANRYNQIFEANKPMLKHPDKIYPGQVLRIPADGQA</sequence>
<gene>
    <name evidence="3" type="ORF">H8L67_07985</name>
</gene>
<accession>A0ABX8WP36</accession>
<organism evidence="3 4">
    <name type="scientific">Lysobacter soyae</name>
    <dbReference type="NCBI Taxonomy" id="2764185"/>
    <lineage>
        <taxon>Bacteria</taxon>
        <taxon>Pseudomonadati</taxon>
        <taxon>Pseudomonadota</taxon>
        <taxon>Gammaproteobacteria</taxon>
        <taxon>Lysobacterales</taxon>
        <taxon>Lysobacteraceae</taxon>
        <taxon>Lysobacter</taxon>
    </lineage>
</organism>
<reference evidence="3 4" key="1">
    <citation type="submission" date="2021-08" db="EMBL/GenBank/DDBJ databases">
        <title>Lysobacter sp. strain CJ11 Genome sequencing and assembly.</title>
        <authorList>
            <person name="Kim I."/>
        </authorList>
    </citation>
    <scope>NUCLEOTIDE SEQUENCE [LARGE SCALE GENOMIC DNA]</scope>
    <source>
        <strain evidence="3 4">CJ11</strain>
    </source>
</reference>
<dbReference type="EMBL" id="CP080544">
    <property type="protein sequence ID" value="QYR52526.1"/>
    <property type="molecule type" value="Genomic_DNA"/>
</dbReference>
<keyword evidence="4" id="KW-1185">Reference proteome</keyword>
<dbReference type="InterPro" id="IPR052196">
    <property type="entry name" value="Bact_Kbp"/>
</dbReference>
<proteinExistence type="predicted"/>
<dbReference type="Pfam" id="PF04972">
    <property type="entry name" value="BON"/>
    <property type="match status" value="1"/>
</dbReference>
<dbReference type="InterPro" id="IPR018392">
    <property type="entry name" value="LysM"/>
</dbReference>
<dbReference type="InterPro" id="IPR036779">
    <property type="entry name" value="LysM_dom_sf"/>
</dbReference>
<evidence type="ECO:0000259" key="1">
    <source>
        <dbReference type="PROSITE" id="PS50914"/>
    </source>
</evidence>
<dbReference type="PANTHER" id="PTHR34700">
    <property type="entry name" value="POTASSIUM BINDING PROTEIN KBP"/>
    <property type="match status" value="1"/>
</dbReference>
<name>A0ABX8WP36_9GAMM</name>
<dbReference type="Proteomes" id="UP000824755">
    <property type="component" value="Chromosome"/>
</dbReference>
<dbReference type="CDD" id="cd00118">
    <property type="entry name" value="LysM"/>
    <property type="match status" value="1"/>
</dbReference>
<dbReference type="Gene3D" id="3.10.350.10">
    <property type="entry name" value="LysM domain"/>
    <property type="match status" value="1"/>
</dbReference>
<dbReference type="SUPFAM" id="SSF54106">
    <property type="entry name" value="LysM domain"/>
    <property type="match status" value="1"/>
</dbReference>
<dbReference type="InterPro" id="IPR007055">
    <property type="entry name" value="BON_dom"/>
</dbReference>
<evidence type="ECO:0000313" key="4">
    <source>
        <dbReference type="Proteomes" id="UP000824755"/>
    </source>
</evidence>
<dbReference type="PROSITE" id="PS51782">
    <property type="entry name" value="LYSM"/>
    <property type="match status" value="1"/>
</dbReference>
<protein>
    <submittedName>
        <fullName evidence="3">LysM and BON domain-containing protein</fullName>
    </submittedName>
</protein>
<feature type="domain" description="BON" evidence="1">
    <location>
        <begin position="18"/>
        <end position="85"/>
    </location>
</feature>
<dbReference type="Gene3D" id="3.30.1340.30">
    <property type="match status" value="1"/>
</dbReference>
<dbReference type="SMART" id="SM00257">
    <property type="entry name" value="LysM"/>
    <property type="match status" value="1"/>
</dbReference>
<evidence type="ECO:0000313" key="3">
    <source>
        <dbReference type="EMBL" id="QYR52526.1"/>
    </source>
</evidence>
<dbReference type="PROSITE" id="PS50914">
    <property type="entry name" value="BON"/>
    <property type="match status" value="1"/>
</dbReference>
<feature type="domain" description="LysM" evidence="2">
    <location>
        <begin position="116"/>
        <end position="165"/>
    </location>
</feature>
<evidence type="ECO:0000259" key="2">
    <source>
        <dbReference type="PROSITE" id="PS51782"/>
    </source>
</evidence>
<dbReference type="RefSeq" id="WP_220379311.1">
    <property type="nucleotide sequence ID" value="NZ_CP080544.1"/>
</dbReference>
<dbReference type="Pfam" id="PF01476">
    <property type="entry name" value="LysM"/>
    <property type="match status" value="1"/>
</dbReference>
<dbReference type="PANTHER" id="PTHR34700:SF8">
    <property type="entry name" value="POTASSIUM BINDING PROTEIN KBP"/>
    <property type="match status" value="1"/>
</dbReference>